<organism evidence="2 3">
    <name type="scientific">Wolfiporia cocos (strain MD-104)</name>
    <name type="common">Brown rot fungus</name>
    <dbReference type="NCBI Taxonomy" id="742152"/>
    <lineage>
        <taxon>Eukaryota</taxon>
        <taxon>Fungi</taxon>
        <taxon>Dikarya</taxon>
        <taxon>Basidiomycota</taxon>
        <taxon>Agaricomycotina</taxon>
        <taxon>Agaricomycetes</taxon>
        <taxon>Polyporales</taxon>
        <taxon>Phaeolaceae</taxon>
        <taxon>Wolfiporia</taxon>
    </lineage>
</organism>
<name>A0A2H3IWM7_WOLCO</name>
<evidence type="ECO:0000256" key="1">
    <source>
        <dbReference type="SAM" id="MobiDB-lite"/>
    </source>
</evidence>
<reference evidence="2 3" key="1">
    <citation type="journal article" date="2012" name="Science">
        <title>The Paleozoic origin of enzymatic lignin decomposition reconstructed from 31 fungal genomes.</title>
        <authorList>
            <person name="Floudas D."/>
            <person name="Binder M."/>
            <person name="Riley R."/>
            <person name="Barry K."/>
            <person name="Blanchette R.A."/>
            <person name="Henrissat B."/>
            <person name="Martinez A.T."/>
            <person name="Otillar R."/>
            <person name="Spatafora J.W."/>
            <person name="Yadav J.S."/>
            <person name="Aerts A."/>
            <person name="Benoit I."/>
            <person name="Boyd A."/>
            <person name="Carlson A."/>
            <person name="Copeland A."/>
            <person name="Coutinho P.M."/>
            <person name="de Vries R.P."/>
            <person name="Ferreira P."/>
            <person name="Findley K."/>
            <person name="Foster B."/>
            <person name="Gaskell J."/>
            <person name="Glotzer D."/>
            <person name="Gorecki P."/>
            <person name="Heitman J."/>
            <person name="Hesse C."/>
            <person name="Hori C."/>
            <person name="Igarashi K."/>
            <person name="Jurgens J.A."/>
            <person name="Kallen N."/>
            <person name="Kersten P."/>
            <person name="Kohler A."/>
            <person name="Kuees U."/>
            <person name="Kumar T.K.A."/>
            <person name="Kuo A."/>
            <person name="LaButti K."/>
            <person name="Larrondo L.F."/>
            <person name="Lindquist E."/>
            <person name="Ling A."/>
            <person name="Lombard V."/>
            <person name="Lucas S."/>
            <person name="Lundell T."/>
            <person name="Martin R."/>
            <person name="McLaughlin D.J."/>
            <person name="Morgenstern I."/>
            <person name="Morin E."/>
            <person name="Murat C."/>
            <person name="Nagy L.G."/>
            <person name="Nolan M."/>
            <person name="Ohm R.A."/>
            <person name="Patyshakuliyeva A."/>
            <person name="Rokas A."/>
            <person name="Ruiz-Duenas F.J."/>
            <person name="Sabat G."/>
            <person name="Salamov A."/>
            <person name="Samejima M."/>
            <person name="Schmutz J."/>
            <person name="Slot J.C."/>
            <person name="St John F."/>
            <person name="Stenlid J."/>
            <person name="Sun H."/>
            <person name="Sun S."/>
            <person name="Syed K."/>
            <person name="Tsang A."/>
            <person name="Wiebenga A."/>
            <person name="Young D."/>
            <person name="Pisabarro A."/>
            <person name="Eastwood D.C."/>
            <person name="Martin F."/>
            <person name="Cullen D."/>
            <person name="Grigoriev I.V."/>
            <person name="Hibbett D.S."/>
        </authorList>
    </citation>
    <scope>NUCLEOTIDE SEQUENCE [LARGE SCALE GENOMIC DNA]</scope>
    <source>
        <strain evidence="2 3">MD-104</strain>
    </source>
</reference>
<dbReference type="EMBL" id="KB467831">
    <property type="protein sequence ID" value="PCH34400.1"/>
    <property type="molecule type" value="Genomic_DNA"/>
</dbReference>
<protein>
    <submittedName>
        <fullName evidence="2">Uncharacterized protein</fullName>
    </submittedName>
</protein>
<feature type="region of interest" description="Disordered" evidence="1">
    <location>
        <begin position="1"/>
        <end position="57"/>
    </location>
</feature>
<evidence type="ECO:0000313" key="2">
    <source>
        <dbReference type="EMBL" id="PCH34400.1"/>
    </source>
</evidence>
<proteinExistence type="predicted"/>
<feature type="compositionally biased region" description="Pro residues" evidence="1">
    <location>
        <begin position="1"/>
        <end position="12"/>
    </location>
</feature>
<evidence type="ECO:0000313" key="3">
    <source>
        <dbReference type="Proteomes" id="UP000218811"/>
    </source>
</evidence>
<sequence length="57" mass="6139">IPPLPPWKPSVPPRGGRYPTAGLIRHRPSQTAGRGSICPQGPGRAGFGRVVTHRSRF</sequence>
<gene>
    <name evidence="2" type="ORF">WOLCODRAFT_160851</name>
</gene>
<feature type="non-terminal residue" evidence="2">
    <location>
        <position position="1"/>
    </location>
</feature>
<keyword evidence="3" id="KW-1185">Reference proteome</keyword>
<accession>A0A2H3IWM7</accession>
<dbReference type="Proteomes" id="UP000218811">
    <property type="component" value="Unassembled WGS sequence"/>
</dbReference>
<dbReference type="AlphaFoldDB" id="A0A2H3IWM7"/>